<dbReference type="GO" id="GO:0000976">
    <property type="term" value="F:transcription cis-regulatory region binding"/>
    <property type="evidence" value="ECO:0007669"/>
    <property type="project" value="TreeGrafter"/>
</dbReference>
<dbReference type="GO" id="GO:0003700">
    <property type="term" value="F:DNA-binding transcription factor activity"/>
    <property type="evidence" value="ECO:0007669"/>
    <property type="project" value="TreeGrafter"/>
</dbReference>
<evidence type="ECO:0000313" key="6">
    <source>
        <dbReference type="EMBL" id="GGJ70665.1"/>
    </source>
</evidence>
<dbReference type="EMBL" id="BMOE01000003">
    <property type="protein sequence ID" value="GGJ70665.1"/>
    <property type="molecule type" value="Genomic_DNA"/>
</dbReference>
<protein>
    <submittedName>
        <fullName evidence="6">LacI family transcriptional regulator</fullName>
    </submittedName>
</protein>
<feature type="region of interest" description="Disordered" evidence="4">
    <location>
        <begin position="334"/>
        <end position="353"/>
    </location>
</feature>
<dbReference type="CDD" id="cd06267">
    <property type="entry name" value="PBP1_LacI_sugar_binding-like"/>
    <property type="match status" value="1"/>
</dbReference>
<dbReference type="PANTHER" id="PTHR30146">
    <property type="entry name" value="LACI-RELATED TRANSCRIPTIONAL REPRESSOR"/>
    <property type="match status" value="1"/>
</dbReference>
<comment type="caution">
    <text evidence="6">The sequence shown here is derived from an EMBL/GenBank/DDBJ whole genome shotgun (WGS) entry which is preliminary data.</text>
</comment>
<keyword evidence="7" id="KW-1185">Reference proteome</keyword>
<dbReference type="AlphaFoldDB" id="A0A917PCL6"/>
<dbReference type="Gene3D" id="3.40.50.2300">
    <property type="match status" value="2"/>
</dbReference>
<organism evidence="6 7">
    <name type="scientific">Deinococcus aquiradiocola</name>
    <dbReference type="NCBI Taxonomy" id="393059"/>
    <lineage>
        <taxon>Bacteria</taxon>
        <taxon>Thermotogati</taxon>
        <taxon>Deinococcota</taxon>
        <taxon>Deinococci</taxon>
        <taxon>Deinococcales</taxon>
        <taxon>Deinococcaceae</taxon>
        <taxon>Deinococcus</taxon>
    </lineage>
</organism>
<dbReference type="Pfam" id="PF00356">
    <property type="entry name" value="LacI"/>
    <property type="match status" value="1"/>
</dbReference>
<reference evidence="6" key="2">
    <citation type="submission" date="2020-09" db="EMBL/GenBank/DDBJ databases">
        <authorList>
            <person name="Sun Q."/>
            <person name="Ohkuma M."/>
        </authorList>
    </citation>
    <scope>NUCLEOTIDE SEQUENCE</scope>
    <source>
        <strain evidence="6">JCM 14371</strain>
    </source>
</reference>
<dbReference type="Pfam" id="PF13377">
    <property type="entry name" value="Peripla_BP_3"/>
    <property type="match status" value="1"/>
</dbReference>
<reference evidence="6" key="1">
    <citation type="journal article" date="2014" name="Int. J. Syst. Evol. Microbiol.">
        <title>Complete genome sequence of Corynebacterium casei LMG S-19264T (=DSM 44701T), isolated from a smear-ripened cheese.</title>
        <authorList>
            <consortium name="US DOE Joint Genome Institute (JGI-PGF)"/>
            <person name="Walter F."/>
            <person name="Albersmeier A."/>
            <person name="Kalinowski J."/>
            <person name="Ruckert C."/>
        </authorList>
    </citation>
    <scope>NUCLEOTIDE SEQUENCE</scope>
    <source>
        <strain evidence="6">JCM 14371</strain>
    </source>
</reference>
<dbReference type="CDD" id="cd01392">
    <property type="entry name" value="HTH_LacI"/>
    <property type="match status" value="1"/>
</dbReference>
<evidence type="ECO:0000313" key="7">
    <source>
        <dbReference type="Proteomes" id="UP000635726"/>
    </source>
</evidence>
<dbReference type="RefSeq" id="WP_188961539.1">
    <property type="nucleotide sequence ID" value="NZ_BMOE01000003.1"/>
</dbReference>
<dbReference type="Gene3D" id="1.10.260.40">
    <property type="entry name" value="lambda repressor-like DNA-binding domains"/>
    <property type="match status" value="1"/>
</dbReference>
<sequence>MTVNPTPPAPTSVTINDVARRAGVSVMTVSNVVNGKTSVRPTTRQRVLDAIEATGYRVNPMARALAGGRNRLLSVIAPQLNLPYVSEVLQGATQAAERLGYDLVVMMIGERNTSDLSVMSRLSAGALLIQPSRRGRVRRLHLPQHVVSVDGPSDLPLVVDNYGGARQAMQHLLALGHTRIGFVSGLHSENILSGDTPEAQLWDRDDASERLRGYHDSMALAGLDVPQGYVQHGDYLKESGEVAVRALLALPRPPTALFVSGDAMALGAMHVAQDLGLHVPQDLSIVGFDDLPIAAASRPGLTTVRQPLQHMGETAVQMLIDLVDGQPVTLPPPFPTELAVRESTAPPPHTRPA</sequence>
<dbReference type="InterPro" id="IPR046335">
    <property type="entry name" value="LacI/GalR-like_sensor"/>
</dbReference>
<dbReference type="InterPro" id="IPR028082">
    <property type="entry name" value="Peripla_BP_I"/>
</dbReference>
<dbReference type="PROSITE" id="PS50932">
    <property type="entry name" value="HTH_LACI_2"/>
    <property type="match status" value="1"/>
</dbReference>
<dbReference type="SUPFAM" id="SSF53822">
    <property type="entry name" value="Periplasmic binding protein-like I"/>
    <property type="match status" value="1"/>
</dbReference>
<proteinExistence type="predicted"/>
<evidence type="ECO:0000256" key="1">
    <source>
        <dbReference type="ARBA" id="ARBA00023015"/>
    </source>
</evidence>
<accession>A0A917PCL6</accession>
<evidence type="ECO:0000256" key="3">
    <source>
        <dbReference type="ARBA" id="ARBA00023163"/>
    </source>
</evidence>
<dbReference type="PRINTS" id="PR00036">
    <property type="entry name" value="HTHLACI"/>
</dbReference>
<keyword evidence="2" id="KW-0238">DNA-binding</keyword>
<dbReference type="SUPFAM" id="SSF47413">
    <property type="entry name" value="lambda repressor-like DNA-binding domains"/>
    <property type="match status" value="1"/>
</dbReference>
<evidence type="ECO:0000259" key="5">
    <source>
        <dbReference type="PROSITE" id="PS50932"/>
    </source>
</evidence>
<dbReference type="InterPro" id="IPR000843">
    <property type="entry name" value="HTH_LacI"/>
</dbReference>
<dbReference type="PROSITE" id="PS00356">
    <property type="entry name" value="HTH_LACI_1"/>
    <property type="match status" value="1"/>
</dbReference>
<keyword evidence="1" id="KW-0805">Transcription regulation</keyword>
<dbReference type="InterPro" id="IPR010982">
    <property type="entry name" value="Lambda_DNA-bd_dom_sf"/>
</dbReference>
<evidence type="ECO:0000256" key="4">
    <source>
        <dbReference type="SAM" id="MobiDB-lite"/>
    </source>
</evidence>
<name>A0A917PCL6_9DEIO</name>
<feature type="domain" description="HTH lacI-type" evidence="5">
    <location>
        <begin position="13"/>
        <end position="67"/>
    </location>
</feature>
<dbReference type="Proteomes" id="UP000635726">
    <property type="component" value="Unassembled WGS sequence"/>
</dbReference>
<evidence type="ECO:0000256" key="2">
    <source>
        <dbReference type="ARBA" id="ARBA00023125"/>
    </source>
</evidence>
<gene>
    <name evidence="6" type="ORF">GCM10008939_13850</name>
</gene>
<dbReference type="SMART" id="SM00354">
    <property type="entry name" value="HTH_LACI"/>
    <property type="match status" value="1"/>
</dbReference>
<dbReference type="PANTHER" id="PTHR30146:SF153">
    <property type="entry name" value="LACTOSE OPERON REPRESSOR"/>
    <property type="match status" value="1"/>
</dbReference>
<keyword evidence="3" id="KW-0804">Transcription</keyword>